<evidence type="ECO:0000256" key="10">
    <source>
        <dbReference type="ARBA" id="ARBA00044200"/>
    </source>
</evidence>
<evidence type="ECO:0000256" key="9">
    <source>
        <dbReference type="ARBA" id="ARBA00025162"/>
    </source>
</evidence>
<gene>
    <name evidence="12" type="ORF">ZOSMA_214G00170</name>
</gene>
<dbReference type="Proteomes" id="UP000036987">
    <property type="component" value="Unassembled WGS sequence"/>
</dbReference>
<dbReference type="InterPro" id="IPR015760">
    <property type="entry name" value="TIF_IF2"/>
</dbReference>
<dbReference type="PANTHER" id="PTHR43381:SF20">
    <property type="entry name" value="TRANSLATION INITIATION FACTOR IF-2, MITOCHONDRIAL"/>
    <property type="match status" value="1"/>
</dbReference>
<dbReference type="InterPro" id="IPR000795">
    <property type="entry name" value="T_Tr_GTP-bd_dom"/>
</dbReference>
<evidence type="ECO:0000256" key="7">
    <source>
        <dbReference type="ARBA" id="ARBA00023128"/>
    </source>
</evidence>
<dbReference type="FunFam" id="3.40.50.300:FF:000019">
    <property type="entry name" value="Translation initiation factor IF-2"/>
    <property type="match status" value="1"/>
</dbReference>
<dbReference type="GO" id="GO:0005525">
    <property type="term" value="F:GTP binding"/>
    <property type="evidence" value="ECO:0007669"/>
    <property type="project" value="UniProtKB-KW"/>
</dbReference>
<keyword evidence="4" id="KW-0547">Nucleotide-binding</keyword>
<keyword evidence="13" id="KW-1185">Reference proteome</keyword>
<dbReference type="GO" id="GO:0005739">
    <property type="term" value="C:mitochondrion"/>
    <property type="evidence" value="ECO:0007669"/>
    <property type="project" value="UniProtKB-SubCell"/>
</dbReference>
<dbReference type="SUPFAM" id="SSF52540">
    <property type="entry name" value="P-loop containing nucleoside triphosphate hydrolases"/>
    <property type="match status" value="1"/>
</dbReference>
<dbReference type="HAMAP" id="MF_00100_B">
    <property type="entry name" value="IF_2_B"/>
    <property type="match status" value="1"/>
</dbReference>
<keyword evidence="3 12" id="KW-0396">Initiation factor</keyword>
<evidence type="ECO:0000256" key="3">
    <source>
        <dbReference type="ARBA" id="ARBA00022540"/>
    </source>
</evidence>
<evidence type="ECO:0000256" key="8">
    <source>
        <dbReference type="ARBA" id="ARBA00023134"/>
    </source>
</evidence>
<dbReference type="Pfam" id="PF11987">
    <property type="entry name" value="IF-2"/>
    <property type="match status" value="1"/>
</dbReference>
<keyword evidence="6" id="KW-0809">Transit peptide</keyword>
<dbReference type="InterPro" id="IPR053905">
    <property type="entry name" value="EF-G-like_DII"/>
</dbReference>
<dbReference type="CDD" id="cd01887">
    <property type="entry name" value="IF2_eIF5B"/>
    <property type="match status" value="1"/>
</dbReference>
<comment type="similarity">
    <text evidence="2">Belongs to the TRAFAC class translation factor GTPase superfamily. Classic translation factor GTPase family. IF-2 subfamily.</text>
</comment>
<sequence>MAWRGIRRKGIFRDLSKLLVSSSEARTKVNSGTLVNISDFSYIISYNGPTHDIVSENFHGIRPFHSSRELCRKAPESYLDIRARKKKNLAKRIKGPPVNTPYVPLPIARANKSLRDRTVDIFEGMTIVELSKRTGETIPYLQQILANIGESFDSEFEPISIDIAELIAMEIGINIRRLHSDEGAILLPRSPVVTVMGHVDHGKTSLLDALRQTSIAAKEAGGITQHLGAFVVSMSSGASITFLDTPGHAAFSAMRARGAAVTDIVVLVVAADDGVMPQTLEAISHAKKANVPIVVAINKCDKPDADPQKVKNQLVSEGLMLEEFGGDIQVIEVSATKGIGLDLLEEALLLQSELMDLKAQIDGPAQAFVVEARVDRGRGPLATAIMKSGTLSSGNRIVVGAEWGKIRAIRDMMGKVIETAGPSMPVEIEGLKGVPLAGDDVVVVHSDGRAKMLSAGRKSKVEEYRLNKKSSPKSVKFADNDEERENSIQIEMPIIIKADVQGTVQAVEDSLNSLNSSQVFLKIIHVGVGAISQSDVDLAQACNACIVGFNIRNPVSSVAFAATKANIKICVHRVIYHLLEELGNLIVERAPGTFETQIAGEAEILNIFERKLKRRAADADYKIAGCRVIDGRFRRASTLRLLRSGEVVFEGCCISLKREKQDVDAVGKGNECGIVIQNYDDFCIGDTIQCLEEVNIKPKFVALESGAVRIQC</sequence>
<evidence type="ECO:0000256" key="1">
    <source>
        <dbReference type="ARBA" id="ARBA00004173"/>
    </source>
</evidence>
<dbReference type="PANTHER" id="PTHR43381">
    <property type="entry name" value="TRANSLATION INITIATION FACTOR IF-2-RELATED"/>
    <property type="match status" value="1"/>
</dbReference>
<dbReference type="GO" id="GO:0006413">
    <property type="term" value="P:translational initiation"/>
    <property type="evidence" value="ECO:0000318"/>
    <property type="project" value="GO_Central"/>
</dbReference>
<accession>A0A0K9PKE1</accession>
<evidence type="ECO:0000256" key="5">
    <source>
        <dbReference type="ARBA" id="ARBA00022917"/>
    </source>
</evidence>
<dbReference type="InterPro" id="IPR009000">
    <property type="entry name" value="Transl_B-barrel_sf"/>
</dbReference>
<protein>
    <recommendedName>
        <fullName evidence="10">Translation initiation factor IF-2, mitochondrial</fullName>
    </recommendedName>
</protein>
<dbReference type="Pfam" id="PF00009">
    <property type="entry name" value="GTP_EFTU"/>
    <property type="match status" value="1"/>
</dbReference>
<dbReference type="CDD" id="cd03702">
    <property type="entry name" value="IF2_mtIF2_II"/>
    <property type="match status" value="1"/>
</dbReference>
<dbReference type="OMA" id="TIVCYQI"/>
<organism evidence="12 13">
    <name type="scientific">Zostera marina</name>
    <name type="common">Eelgrass</name>
    <dbReference type="NCBI Taxonomy" id="29655"/>
    <lineage>
        <taxon>Eukaryota</taxon>
        <taxon>Viridiplantae</taxon>
        <taxon>Streptophyta</taxon>
        <taxon>Embryophyta</taxon>
        <taxon>Tracheophyta</taxon>
        <taxon>Spermatophyta</taxon>
        <taxon>Magnoliopsida</taxon>
        <taxon>Liliopsida</taxon>
        <taxon>Zosteraceae</taxon>
        <taxon>Zostera</taxon>
    </lineage>
</organism>
<dbReference type="GO" id="GO:0003924">
    <property type="term" value="F:GTPase activity"/>
    <property type="evidence" value="ECO:0007669"/>
    <property type="project" value="InterPro"/>
</dbReference>
<dbReference type="InterPro" id="IPR023115">
    <property type="entry name" value="TIF_IF2_dom3"/>
</dbReference>
<dbReference type="PROSITE" id="PS51722">
    <property type="entry name" value="G_TR_2"/>
    <property type="match status" value="1"/>
</dbReference>
<dbReference type="Gene3D" id="3.40.50.300">
    <property type="entry name" value="P-loop containing nucleotide triphosphate hydrolases"/>
    <property type="match status" value="1"/>
</dbReference>
<dbReference type="NCBIfam" id="TIGR00231">
    <property type="entry name" value="small_GTP"/>
    <property type="match status" value="1"/>
</dbReference>
<dbReference type="SUPFAM" id="SSF52156">
    <property type="entry name" value="Initiation factor IF2/eIF5b, domain 3"/>
    <property type="match status" value="1"/>
</dbReference>
<keyword evidence="5" id="KW-0648">Protein biosynthesis</keyword>
<dbReference type="OrthoDB" id="361630at2759"/>
<reference evidence="13" key="1">
    <citation type="journal article" date="2016" name="Nature">
        <title>The genome of the seagrass Zostera marina reveals angiosperm adaptation to the sea.</title>
        <authorList>
            <person name="Olsen J.L."/>
            <person name="Rouze P."/>
            <person name="Verhelst B."/>
            <person name="Lin Y.-C."/>
            <person name="Bayer T."/>
            <person name="Collen J."/>
            <person name="Dattolo E."/>
            <person name="De Paoli E."/>
            <person name="Dittami S."/>
            <person name="Maumus F."/>
            <person name="Michel G."/>
            <person name="Kersting A."/>
            <person name="Lauritano C."/>
            <person name="Lohaus R."/>
            <person name="Toepel M."/>
            <person name="Tonon T."/>
            <person name="Vanneste K."/>
            <person name="Amirebrahimi M."/>
            <person name="Brakel J."/>
            <person name="Bostroem C."/>
            <person name="Chovatia M."/>
            <person name="Grimwood J."/>
            <person name="Jenkins J.W."/>
            <person name="Jueterbock A."/>
            <person name="Mraz A."/>
            <person name="Stam W.T."/>
            <person name="Tice H."/>
            <person name="Bornberg-Bauer E."/>
            <person name="Green P.J."/>
            <person name="Pearson G.A."/>
            <person name="Procaccini G."/>
            <person name="Duarte C.M."/>
            <person name="Schmutz J."/>
            <person name="Reusch T.B.H."/>
            <person name="Van de Peer Y."/>
        </authorList>
    </citation>
    <scope>NUCLEOTIDE SEQUENCE [LARGE SCALE GENOMIC DNA]</scope>
    <source>
        <strain evidence="13">cv. Finnish</strain>
    </source>
</reference>
<comment type="subcellular location">
    <subcellularLocation>
        <location evidence="1">Mitochondrion</location>
    </subcellularLocation>
</comment>
<keyword evidence="7" id="KW-0496">Mitochondrion</keyword>
<evidence type="ECO:0000259" key="11">
    <source>
        <dbReference type="PROSITE" id="PS51722"/>
    </source>
</evidence>
<dbReference type="NCBIfam" id="TIGR00487">
    <property type="entry name" value="IF-2"/>
    <property type="match status" value="1"/>
</dbReference>
<proteinExistence type="inferred from homology"/>
<evidence type="ECO:0000256" key="4">
    <source>
        <dbReference type="ARBA" id="ARBA00022741"/>
    </source>
</evidence>
<dbReference type="InterPro" id="IPR027417">
    <property type="entry name" value="P-loop_NTPase"/>
</dbReference>
<dbReference type="CDD" id="cd03692">
    <property type="entry name" value="mtIF2_IVc"/>
    <property type="match status" value="1"/>
</dbReference>
<evidence type="ECO:0000313" key="13">
    <source>
        <dbReference type="Proteomes" id="UP000036987"/>
    </source>
</evidence>
<dbReference type="STRING" id="29655.A0A0K9PKE1"/>
<evidence type="ECO:0000256" key="6">
    <source>
        <dbReference type="ARBA" id="ARBA00022946"/>
    </source>
</evidence>
<dbReference type="AlphaFoldDB" id="A0A0K9PKE1"/>
<keyword evidence="8" id="KW-0342">GTP-binding</keyword>
<dbReference type="Gene3D" id="2.40.30.10">
    <property type="entry name" value="Translation factors"/>
    <property type="match status" value="2"/>
</dbReference>
<dbReference type="GO" id="GO:0003743">
    <property type="term" value="F:translation initiation factor activity"/>
    <property type="evidence" value="ECO:0000318"/>
    <property type="project" value="GO_Central"/>
</dbReference>
<evidence type="ECO:0000313" key="12">
    <source>
        <dbReference type="EMBL" id="KMZ69429.1"/>
    </source>
</evidence>
<evidence type="ECO:0000256" key="2">
    <source>
        <dbReference type="ARBA" id="ARBA00007733"/>
    </source>
</evidence>
<comment type="caution">
    <text evidence="12">The sequence shown here is derived from an EMBL/GenBank/DDBJ whole genome shotgun (WGS) entry which is preliminary data.</text>
</comment>
<name>A0A0K9PKE1_ZOSMR</name>
<dbReference type="InterPro" id="IPR036925">
    <property type="entry name" value="TIF_IF2_dom3_sf"/>
</dbReference>
<dbReference type="Pfam" id="PF22042">
    <property type="entry name" value="EF-G_D2"/>
    <property type="match status" value="1"/>
</dbReference>
<dbReference type="FunFam" id="3.40.50.10050:FF:000001">
    <property type="entry name" value="Translation initiation factor IF-2"/>
    <property type="match status" value="1"/>
</dbReference>
<dbReference type="InterPro" id="IPR000178">
    <property type="entry name" value="TF_IF2_bacterial-like"/>
</dbReference>
<dbReference type="Gene3D" id="3.40.50.10050">
    <property type="entry name" value="Translation initiation factor IF- 2, domain 3"/>
    <property type="match status" value="1"/>
</dbReference>
<comment type="function">
    <text evidence="9">One of the essential components for the initiation of protein synthesis. Protects formylmethionyl-tRNA from spontaneous hydrolysis and promotes its binding to the 30S ribosomal subunits. Also involved in the hydrolysis of GTP during the formation of the 70S ribosomal complex.</text>
</comment>
<feature type="domain" description="Tr-type G" evidence="11">
    <location>
        <begin position="188"/>
        <end position="358"/>
    </location>
</feature>
<dbReference type="SUPFAM" id="SSF50447">
    <property type="entry name" value="Translation proteins"/>
    <property type="match status" value="2"/>
</dbReference>
<dbReference type="GO" id="GO:0005737">
    <property type="term" value="C:cytoplasm"/>
    <property type="evidence" value="ECO:0000318"/>
    <property type="project" value="GO_Central"/>
</dbReference>
<dbReference type="EMBL" id="LFYR01000769">
    <property type="protein sequence ID" value="KMZ69429.1"/>
    <property type="molecule type" value="Genomic_DNA"/>
</dbReference>
<dbReference type="FunFam" id="2.40.30.10:FF:000008">
    <property type="entry name" value="Translation initiation factor IF-2"/>
    <property type="match status" value="1"/>
</dbReference>
<dbReference type="InterPro" id="IPR005225">
    <property type="entry name" value="Small_GTP-bd"/>
</dbReference>
<dbReference type="InterPro" id="IPR044145">
    <property type="entry name" value="IF2_II"/>
</dbReference>